<keyword evidence="3" id="KW-1185">Reference proteome</keyword>
<name>A0A4C1WXP1_EUMVA</name>
<evidence type="ECO:0000313" key="3">
    <source>
        <dbReference type="Proteomes" id="UP000299102"/>
    </source>
</evidence>
<dbReference type="AlphaFoldDB" id="A0A4C1WXP1"/>
<dbReference type="EMBL" id="BGZK01000655">
    <property type="protein sequence ID" value="GBP54785.1"/>
    <property type="molecule type" value="Genomic_DNA"/>
</dbReference>
<protein>
    <submittedName>
        <fullName evidence="2">Uncharacterized protein</fullName>
    </submittedName>
</protein>
<comment type="caution">
    <text evidence="2">The sequence shown here is derived from an EMBL/GenBank/DDBJ whole genome shotgun (WGS) entry which is preliminary data.</text>
</comment>
<evidence type="ECO:0000313" key="2">
    <source>
        <dbReference type="EMBL" id="GBP54785.1"/>
    </source>
</evidence>
<sequence length="129" mass="13882">MKSRAGQGSDSTAEPESTSRAGSWSRSKPTAKSADSEDEEIHSMYTGPKPGTHVKFKFITTETNGQTCGRKLGRPGRSVKSRIRSGNHRRTGAAASRSLGGRRMTSRRDASPVVLESFTAASRAIKNTK</sequence>
<feature type="region of interest" description="Disordered" evidence="1">
    <location>
        <begin position="65"/>
        <end position="111"/>
    </location>
</feature>
<feature type="region of interest" description="Disordered" evidence="1">
    <location>
        <begin position="1"/>
        <end position="53"/>
    </location>
</feature>
<gene>
    <name evidence="2" type="ORF">EVAR_87857_1</name>
</gene>
<proteinExistence type="predicted"/>
<accession>A0A4C1WXP1</accession>
<reference evidence="2 3" key="1">
    <citation type="journal article" date="2019" name="Commun. Biol.">
        <title>The bagworm genome reveals a unique fibroin gene that provides high tensile strength.</title>
        <authorList>
            <person name="Kono N."/>
            <person name="Nakamura H."/>
            <person name="Ohtoshi R."/>
            <person name="Tomita M."/>
            <person name="Numata K."/>
            <person name="Arakawa K."/>
        </authorList>
    </citation>
    <scope>NUCLEOTIDE SEQUENCE [LARGE SCALE GENOMIC DNA]</scope>
</reference>
<evidence type="ECO:0000256" key="1">
    <source>
        <dbReference type="SAM" id="MobiDB-lite"/>
    </source>
</evidence>
<feature type="compositionally biased region" description="Basic residues" evidence="1">
    <location>
        <begin position="71"/>
        <end position="91"/>
    </location>
</feature>
<organism evidence="2 3">
    <name type="scientific">Eumeta variegata</name>
    <name type="common">Bagworm moth</name>
    <name type="synonym">Eumeta japonica</name>
    <dbReference type="NCBI Taxonomy" id="151549"/>
    <lineage>
        <taxon>Eukaryota</taxon>
        <taxon>Metazoa</taxon>
        <taxon>Ecdysozoa</taxon>
        <taxon>Arthropoda</taxon>
        <taxon>Hexapoda</taxon>
        <taxon>Insecta</taxon>
        <taxon>Pterygota</taxon>
        <taxon>Neoptera</taxon>
        <taxon>Endopterygota</taxon>
        <taxon>Lepidoptera</taxon>
        <taxon>Glossata</taxon>
        <taxon>Ditrysia</taxon>
        <taxon>Tineoidea</taxon>
        <taxon>Psychidae</taxon>
        <taxon>Oiketicinae</taxon>
        <taxon>Eumeta</taxon>
    </lineage>
</organism>
<dbReference type="Proteomes" id="UP000299102">
    <property type="component" value="Unassembled WGS sequence"/>
</dbReference>
<feature type="compositionally biased region" description="Polar residues" evidence="1">
    <location>
        <begin position="1"/>
        <end position="30"/>
    </location>
</feature>